<gene>
    <name evidence="1" type="ORF">MLAC_24770</name>
</gene>
<evidence type="ECO:0000313" key="2">
    <source>
        <dbReference type="Proteomes" id="UP000466396"/>
    </source>
</evidence>
<dbReference type="Proteomes" id="UP000466396">
    <property type="component" value="Chromosome"/>
</dbReference>
<protein>
    <submittedName>
        <fullName evidence="1">Uncharacterized protein</fullName>
    </submittedName>
</protein>
<organism evidence="1 2">
    <name type="scientific">Mycobacterium lacus</name>
    <dbReference type="NCBI Taxonomy" id="169765"/>
    <lineage>
        <taxon>Bacteria</taxon>
        <taxon>Bacillati</taxon>
        <taxon>Actinomycetota</taxon>
        <taxon>Actinomycetes</taxon>
        <taxon>Mycobacteriales</taxon>
        <taxon>Mycobacteriaceae</taxon>
        <taxon>Mycobacterium</taxon>
    </lineage>
</organism>
<dbReference type="STRING" id="169765.AWC15_05780"/>
<dbReference type="AlphaFoldDB" id="A0A1X1XWE1"/>
<dbReference type="EMBL" id="AP022581">
    <property type="protein sequence ID" value="BBX97183.1"/>
    <property type="molecule type" value="Genomic_DNA"/>
</dbReference>
<reference evidence="1 2" key="1">
    <citation type="journal article" date="2019" name="Emerg. Microbes Infect.">
        <title>Comprehensive subspecies identification of 175 nontuberculous mycobacteria species based on 7547 genomic profiles.</title>
        <authorList>
            <person name="Matsumoto Y."/>
            <person name="Kinjo T."/>
            <person name="Motooka D."/>
            <person name="Nabeya D."/>
            <person name="Jung N."/>
            <person name="Uechi K."/>
            <person name="Horii T."/>
            <person name="Iida T."/>
            <person name="Fujita J."/>
            <person name="Nakamura S."/>
        </authorList>
    </citation>
    <scope>NUCLEOTIDE SEQUENCE [LARGE SCALE GENOMIC DNA]</scope>
    <source>
        <strain evidence="1 2">JCM 15657</strain>
    </source>
</reference>
<evidence type="ECO:0000313" key="1">
    <source>
        <dbReference type="EMBL" id="BBX97183.1"/>
    </source>
</evidence>
<proteinExistence type="predicted"/>
<dbReference type="KEGG" id="mlj:MLAC_24770"/>
<keyword evidence="2" id="KW-1185">Reference proteome</keyword>
<dbReference type="RefSeq" id="WP_085162094.1">
    <property type="nucleotide sequence ID" value="NZ_AP022581.1"/>
</dbReference>
<accession>A0A1X1XWE1</accession>
<sequence length="64" mass="7053">MDKFLSWWDGVELWLSGLPFVVQALAVMPVVLALAFTAAALLDGLLGKGIQLMRRARHTDEASR</sequence>
<name>A0A1X1XWE1_9MYCO</name>